<dbReference type="RefSeq" id="WP_327795109.1">
    <property type="nucleotide sequence ID" value="NZ_JADQAZ010000003.1"/>
</dbReference>
<dbReference type="InterPro" id="IPR023753">
    <property type="entry name" value="FAD/NAD-binding_dom"/>
</dbReference>
<evidence type="ECO:0000256" key="4">
    <source>
        <dbReference type="ARBA" id="ARBA00022827"/>
    </source>
</evidence>
<evidence type="ECO:0000313" key="10">
    <source>
        <dbReference type="Proteomes" id="UP001315686"/>
    </source>
</evidence>
<evidence type="ECO:0000256" key="1">
    <source>
        <dbReference type="ARBA" id="ARBA00005272"/>
    </source>
</evidence>
<dbReference type="PANTHER" id="PTHR43706">
    <property type="entry name" value="NADH DEHYDROGENASE"/>
    <property type="match status" value="1"/>
</dbReference>
<evidence type="ECO:0000256" key="5">
    <source>
        <dbReference type="ARBA" id="ARBA00023002"/>
    </source>
</evidence>
<feature type="domain" description="FAD/NAD(P)-binding" evidence="8">
    <location>
        <begin position="14"/>
        <end position="331"/>
    </location>
</feature>
<proteinExistence type="inferred from homology"/>
<dbReference type="PANTHER" id="PTHR43706:SF47">
    <property type="entry name" value="EXTERNAL NADH-UBIQUINONE OXIDOREDUCTASE 1, MITOCHONDRIAL-RELATED"/>
    <property type="match status" value="1"/>
</dbReference>
<dbReference type="PRINTS" id="PR00368">
    <property type="entry name" value="FADPNR"/>
</dbReference>
<keyword evidence="3" id="KW-0285">Flavoprotein</keyword>
<comment type="caution">
    <text evidence="9">The sequence shown here is derived from an EMBL/GenBank/DDBJ whole genome shotgun (WGS) entry which is preliminary data.</text>
</comment>
<dbReference type="EC" id="1.6.5.9" evidence="2"/>
<keyword evidence="6" id="KW-0520">NAD</keyword>
<organism evidence="9 10">
    <name type="scientific">Harenicola maris</name>
    <dbReference type="NCBI Taxonomy" id="2841044"/>
    <lineage>
        <taxon>Bacteria</taxon>
        <taxon>Pseudomonadati</taxon>
        <taxon>Pseudomonadota</taxon>
        <taxon>Alphaproteobacteria</taxon>
        <taxon>Rhodobacterales</taxon>
        <taxon>Paracoccaceae</taxon>
        <taxon>Harenicola</taxon>
    </lineage>
</organism>
<gene>
    <name evidence="9" type="ORF">IV417_16010</name>
</gene>
<dbReference type="SUPFAM" id="SSF51905">
    <property type="entry name" value="FAD/NAD(P)-binding domain"/>
    <property type="match status" value="2"/>
</dbReference>
<dbReference type="EMBL" id="JADQAZ010000003">
    <property type="protein sequence ID" value="MBT0958895.1"/>
    <property type="molecule type" value="Genomic_DNA"/>
</dbReference>
<evidence type="ECO:0000259" key="8">
    <source>
        <dbReference type="Pfam" id="PF07992"/>
    </source>
</evidence>
<comment type="similarity">
    <text evidence="1">Belongs to the NADH dehydrogenase family.</text>
</comment>
<evidence type="ECO:0000256" key="7">
    <source>
        <dbReference type="ARBA" id="ARBA00047599"/>
    </source>
</evidence>
<keyword evidence="4" id="KW-0274">FAD</keyword>
<dbReference type="Gene3D" id="3.50.50.100">
    <property type="match status" value="1"/>
</dbReference>
<protein>
    <recommendedName>
        <fullName evidence="2">NADH:ubiquinone reductase (non-electrogenic)</fullName>
        <ecNumber evidence="2">1.6.5.9</ecNumber>
    </recommendedName>
</protein>
<comment type="catalytic activity">
    <reaction evidence="7">
        <text>a quinone + NADH + H(+) = a quinol + NAD(+)</text>
        <dbReference type="Rhea" id="RHEA:46160"/>
        <dbReference type="ChEBI" id="CHEBI:15378"/>
        <dbReference type="ChEBI" id="CHEBI:24646"/>
        <dbReference type="ChEBI" id="CHEBI:57540"/>
        <dbReference type="ChEBI" id="CHEBI:57945"/>
        <dbReference type="ChEBI" id="CHEBI:132124"/>
        <dbReference type="EC" id="1.6.5.9"/>
    </reaction>
</comment>
<keyword evidence="10" id="KW-1185">Reference proteome</keyword>
<dbReference type="Proteomes" id="UP001315686">
    <property type="component" value="Unassembled WGS sequence"/>
</dbReference>
<evidence type="ECO:0000256" key="2">
    <source>
        <dbReference type="ARBA" id="ARBA00012637"/>
    </source>
</evidence>
<accession>A0AAP2CSI8</accession>
<name>A0AAP2CSI8_9RHOB</name>
<dbReference type="InterPro" id="IPR036188">
    <property type="entry name" value="FAD/NAD-bd_sf"/>
</dbReference>
<evidence type="ECO:0000256" key="3">
    <source>
        <dbReference type="ARBA" id="ARBA00022630"/>
    </source>
</evidence>
<dbReference type="Pfam" id="PF07992">
    <property type="entry name" value="Pyr_redox_2"/>
    <property type="match status" value="1"/>
</dbReference>
<dbReference type="GO" id="GO:0050136">
    <property type="term" value="F:NADH dehydrogenase (quinone) (non-electrogenic) activity"/>
    <property type="evidence" value="ECO:0007669"/>
    <property type="project" value="UniProtKB-EC"/>
</dbReference>
<dbReference type="InterPro" id="IPR045024">
    <property type="entry name" value="NDH-2"/>
</dbReference>
<dbReference type="AlphaFoldDB" id="A0AAP2CSI8"/>
<evidence type="ECO:0000256" key="6">
    <source>
        <dbReference type="ARBA" id="ARBA00023027"/>
    </source>
</evidence>
<reference evidence="9 10" key="1">
    <citation type="journal article" date="2021" name="Arch. Microbiol.">
        <title>Harenicola maris gen. nov., sp. nov. isolated from the Sea of Japan shallow sediments.</title>
        <authorList>
            <person name="Romanenko L.A."/>
            <person name="Kurilenko V.V."/>
            <person name="Chernysheva N.Y."/>
            <person name="Tekutyeva L.A."/>
            <person name="Velansky P.V."/>
            <person name="Svetashev V.I."/>
            <person name="Isaeva M.P."/>
        </authorList>
    </citation>
    <scope>NUCLEOTIDE SEQUENCE [LARGE SCALE GENOMIC DNA]</scope>
    <source>
        <strain evidence="9 10">KMM 3653</strain>
    </source>
</reference>
<evidence type="ECO:0000313" key="9">
    <source>
        <dbReference type="EMBL" id="MBT0958895.1"/>
    </source>
</evidence>
<dbReference type="PRINTS" id="PR00411">
    <property type="entry name" value="PNDRDTASEI"/>
</dbReference>
<keyword evidence="5" id="KW-0560">Oxidoreductase</keyword>
<sequence>MTALQSETRDDAHHVVVVGGGFGGLQAIKSLKGSGTRITLIDRRNHHLFQPLLYQAATTILAPSEIAWPLRHVLRSRPDVTTLMAKVMDVDTETRQVWLGDGTFVTYDTLILATGARHSYFGNDHWEEHAPGLKTLEDATKIRRRILAAFEAAEKCDDEVERRALLTFAVIGAGPTGVELAGIIAELAKRVLPRDFRRIDTREARVMLIEAGPRVLAGFPEELSSYAAKTLERLGVELRLGAKVTECHSDAVDIGLDSVPCHTIIWAAGVQASRAGKWIRADADKAGRVLVAPDLSVPERPEIFVIGDTAAVDRADGRPVPGVAPAAKQMGAHVAKVIKARLAGGTLPAPFAYKDMGNMATLGRRAAIADFGGYKMKGVLAWWIWGVAHIYFLIGTRSRAVVAWSWMWSYVTGQNSARIITQPEDGKPQ</sequence>